<feature type="domain" description="Chalcone isomerase" evidence="3">
    <location>
        <begin position="148"/>
        <end position="265"/>
    </location>
</feature>
<evidence type="ECO:0000313" key="4">
    <source>
        <dbReference type="EMBL" id="KAK6928399.1"/>
    </source>
</evidence>
<comment type="caution">
    <text evidence="4">The sequence shown here is derived from an EMBL/GenBank/DDBJ whole genome shotgun (WGS) entry which is preliminary data.</text>
</comment>
<evidence type="ECO:0000313" key="5">
    <source>
        <dbReference type="Proteomes" id="UP001370490"/>
    </source>
</evidence>
<dbReference type="InterPro" id="IPR036298">
    <property type="entry name" value="Chalcone_isomerase_sf"/>
</dbReference>
<dbReference type="Gene3D" id="3.50.70.10">
    <property type="match status" value="1"/>
</dbReference>
<accession>A0AAN8VBD0</accession>
<reference evidence="4 5" key="1">
    <citation type="submission" date="2023-12" db="EMBL/GenBank/DDBJ databases">
        <title>A high-quality genome assembly for Dillenia turbinata (Dilleniales).</title>
        <authorList>
            <person name="Chanderbali A."/>
        </authorList>
    </citation>
    <scope>NUCLEOTIDE SEQUENCE [LARGE SCALE GENOMIC DNA]</scope>
    <source>
        <strain evidence="4">LSX21</strain>
        <tissue evidence="4">Leaf</tissue>
    </source>
</reference>
<dbReference type="EMBL" id="JBAMMX010000014">
    <property type="protein sequence ID" value="KAK6928399.1"/>
    <property type="molecule type" value="Genomic_DNA"/>
</dbReference>
<dbReference type="SUPFAM" id="SSF54626">
    <property type="entry name" value="Chalcone isomerase"/>
    <property type="match status" value="1"/>
</dbReference>
<protein>
    <submittedName>
        <fullName evidence="4">Chalcone isomerase</fullName>
    </submittedName>
</protein>
<dbReference type="InterPro" id="IPR016088">
    <property type="entry name" value="Chalcone_isomerase_3-sand"/>
</dbReference>
<dbReference type="InterPro" id="IPR016087">
    <property type="entry name" value="Chalcone_isomerase"/>
</dbReference>
<dbReference type="GO" id="GO:0009570">
    <property type="term" value="C:chloroplast stroma"/>
    <property type="evidence" value="ECO:0007669"/>
    <property type="project" value="TreeGrafter"/>
</dbReference>
<dbReference type="PANTHER" id="PTHR47589">
    <property type="entry name" value="FATTY-ACID-BINDING PROTEIN 1"/>
    <property type="match status" value="1"/>
</dbReference>
<dbReference type="InterPro" id="IPR016089">
    <property type="entry name" value="Chalcone_isomerase_bundle_sf"/>
</dbReference>
<gene>
    <name evidence="4" type="ORF">RJ641_006990</name>
</gene>
<dbReference type="Proteomes" id="UP001370490">
    <property type="component" value="Unassembled WGS sequence"/>
</dbReference>
<feature type="region of interest" description="Disordered" evidence="2">
    <location>
        <begin position="30"/>
        <end position="56"/>
    </location>
</feature>
<dbReference type="PANTHER" id="PTHR47589:SF4">
    <property type="entry name" value="FATTY-ACID-BINDING PROTEIN 1-LIKE"/>
    <property type="match status" value="1"/>
</dbReference>
<sequence length="274" mass="29928">MTSTTNVEEVLAKAEMVEIEPKTGIAIKVENTNGAMPDTASGEENGHANGKDIEEVPKDKNVEEEKLEEEEISKEEVALEIEPKTGVAFPVKLDDGKLLKAVGVRKKTILGMGIKIYGFGIYVDNEKLKELVRAKIGKAPAKPTKELYQTVVDSDIGMTVRMVIAYSNLTMNMVKKSFDEGLGAAIKKLTGKKNDKLTKEVMGQASDNIKLSVGSAIEIAKLPGYVLQTTVKGEVVSTVQNELLCRAYIYLYLGDDAFDKDAKEKFGMSLLSLF</sequence>
<dbReference type="Gene3D" id="1.10.890.20">
    <property type="match status" value="1"/>
</dbReference>
<dbReference type="InterPro" id="IPR044228">
    <property type="entry name" value="FAP1"/>
</dbReference>
<comment type="similarity">
    <text evidence="1">Belongs to the chalcone isomerase family.</text>
</comment>
<keyword evidence="5" id="KW-1185">Reference proteome</keyword>
<evidence type="ECO:0000259" key="3">
    <source>
        <dbReference type="Pfam" id="PF16036"/>
    </source>
</evidence>
<evidence type="ECO:0000256" key="2">
    <source>
        <dbReference type="SAM" id="MobiDB-lite"/>
    </source>
</evidence>
<organism evidence="4 5">
    <name type="scientific">Dillenia turbinata</name>
    <dbReference type="NCBI Taxonomy" id="194707"/>
    <lineage>
        <taxon>Eukaryota</taxon>
        <taxon>Viridiplantae</taxon>
        <taxon>Streptophyta</taxon>
        <taxon>Embryophyta</taxon>
        <taxon>Tracheophyta</taxon>
        <taxon>Spermatophyta</taxon>
        <taxon>Magnoliopsida</taxon>
        <taxon>eudicotyledons</taxon>
        <taxon>Gunneridae</taxon>
        <taxon>Pentapetalae</taxon>
        <taxon>Dilleniales</taxon>
        <taxon>Dilleniaceae</taxon>
        <taxon>Dillenia</taxon>
    </lineage>
</organism>
<evidence type="ECO:0000256" key="1">
    <source>
        <dbReference type="ARBA" id="ARBA00007166"/>
    </source>
</evidence>
<dbReference type="GO" id="GO:0005504">
    <property type="term" value="F:fatty acid binding"/>
    <property type="evidence" value="ECO:0007669"/>
    <property type="project" value="TreeGrafter"/>
</dbReference>
<dbReference type="Pfam" id="PF16036">
    <property type="entry name" value="Chalcone_3"/>
    <property type="match status" value="1"/>
</dbReference>
<dbReference type="GO" id="GO:0006631">
    <property type="term" value="P:fatty acid metabolic process"/>
    <property type="evidence" value="ECO:0007669"/>
    <property type="project" value="TreeGrafter"/>
</dbReference>
<proteinExistence type="inferred from homology"/>
<dbReference type="AlphaFoldDB" id="A0AAN8VBD0"/>
<name>A0AAN8VBD0_9MAGN</name>
<dbReference type="GO" id="GO:0016872">
    <property type="term" value="F:intramolecular lyase activity"/>
    <property type="evidence" value="ECO:0007669"/>
    <property type="project" value="InterPro"/>
</dbReference>
<feature type="compositionally biased region" description="Basic and acidic residues" evidence="2">
    <location>
        <begin position="44"/>
        <end position="56"/>
    </location>
</feature>
<keyword evidence="4" id="KW-0413">Isomerase</keyword>